<keyword evidence="5" id="KW-1185">Reference proteome</keyword>
<accession>A0A1M6XHM6</accession>
<evidence type="ECO:0000313" key="4">
    <source>
        <dbReference type="EMBL" id="SHL05520.1"/>
    </source>
</evidence>
<dbReference type="STRING" id="1121322.SAMN02745136_03974"/>
<protein>
    <recommendedName>
        <fullName evidence="3">TPM domain-containing protein</fullName>
    </recommendedName>
</protein>
<dbReference type="AlphaFoldDB" id="A0A1M6XHM6"/>
<feature type="transmembrane region" description="Helical" evidence="2">
    <location>
        <begin position="216"/>
        <end position="236"/>
    </location>
</feature>
<evidence type="ECO:0000313" key="5">
    <source>
        <dbReference type="Proteomes" id="UP000184386"/>
    </source>
</evidence>
<evidence type="ECO:0000259" key="3">
    <source>
        <dbReference type="Pfam" id="PF04536"/>
    </source>
</evidence>
<dbReference type="EMBL" id="FRAC01000022">
    <property type="protein sequence ID" value="SHL05520.1"/>
    <property type="molecule type" value="Genomic_DNA"/>
</dbReference>
<proteinExistence type="predicted"/>
<dbReference type="Pfam" id="PF04536">
    <property type="entry name" value="TPM_phosphatase"/>
    <property type="match status" value="1"/>
</dbReference>
<organism evidence="4 5">
    <name type="scientific">Anaerocolumna jejuensis DSM 15929</name>
    <dbReference type="NCBI Taxonomy" id="1121322"/>
    <lineage>
        <taxon>Bacteria</taxon>
        <taxon>Bacillati</taxon>
        <taxon>Bacillota</taxon>
        <taxon>Clostridia</taxon>
        <taxon>Lachnospirales</taxon>
        <taxon>Lachnospiraceae</taxon>
        <taxon>Anaerocolumna</taxon>
    </lineage>
</organism>
<dbReference type="Gene3D" id="3.10.310.50">
    <property type="match status" value="1"/>
</dbReference>
<evidence type="ECO:0000256" key="2">
    <source>
        <dbReference type="SAM" id="Phobius"/>
    </source>
</evidence>
<keyword evidence="2" id="KW-0472">Membrane</keyword>
<feature type="compositionally biased region" description="Low complexity" evidence="1">
    <location>
        <begin position="265"/>
        <end position="279"/>
    </location>
</feature>
<name>A0A1M6XHM6_9FIRM</name>
<dbReference type="RefSeq" id="WP_073278599.1">
    <property type="nucleotide sequence ID" value="NZ_FRAC01000022.1"/>
</dbReference>
<reference evidence="4 5" key="1">
    <citation type="submission" date="2016-11" db="EMBL/GenBank/DDBJ databases">
        <authorList>
            <person name="Jaros S."/>
            <person name="Januszkiewicz K."/>
            <person name="Wedrychowicz H."/>
        </authorList>
    </citation>
    <scope>NUCLEOTIDE SEQUENCE [LARGE SCALE GENOMIC DNA]</scope>
    <source>
        <strain evidence="4 5">DSM 15929</strain>
    </source>
</reference>
<keyword evidence="2" id="KW-1133">Transmembrane helix</keyword>
<dbReference type="OrthoDB" id="9806054at2"/>
<keyword evidence="2" id="KW-0812">Transmembrane</keyword>
<dbReference type="Proteomes" id="UP000184386">
    <property type="component" value="Unassembled WGS sequence"/>
</dbReference>
<dbReference type="InterPro" id="IPR007621">
    <property type="entry name" value="TPM_dom"/>
</dbReference>
<gene>
    <name evidence="4" type="ORF">SAMN02745136_03974</name>
</gene>
<feature type="region of interest" description="Disordered" evidence="1">
    <location>
        <begin position="241"/>
        <end position="306"/>
    </location>
</feature>
<evidence type="ECO:0000256" key="1">
    <source>
        <dbReference type="SAM" id="MobiDB-lite"/>
    </source>
</evidence>
<feature type="region of interest" description="Disordered" evidence="1">
    <location>
        <begin position="175"/>
        <end position="194"/>
    </location>
</feature>
<sequence>MKLACKKSALLALSLIFTVIAGLFLYGRTPLPVNASEEDSKQYVYDNYGLFSEEEVNELTDTCKKYSEKAKADIIMITSGDLGGKAPIDYMEDFYDEKGFGYEEQFGSTVMMLINMEEGNRSVTIHGYGKSEYYVNNDRIEYILDDIDSSLKAAEYKKAFIEFAKESAYYMNEEKGVKETPASGEPGSGNYYGESSYDGPSNYYGQKEKNPFYNTFLQLGIALAIGAVTVGIMAANSGGRMTAQGRDYMDGSNSGITDSRDDYLRTTTTRVKKPTPQSNGGSGPRSSGGGGISSGGHSHSGGSRSF</sequence>
<feature type="compositionally biased region" description="Low complexity" evidence="1">
    <location>
        <begin position="295"/>
        <end position="306"/>
    </location>
</feature>
<feature type="compositionally biased region" description="Gly residues" evidence="1">
    <location>
        <begin position="280"/>
        <end position="294"/>
    </location>
</feature>
<feature type="domain" description="TPM" evidence="3">
    <location>
        <begin position="44"/>
        <end position="166"/>
    </location>
</feature>